<proteinExistence type="predicted"/>
<evidence type="ECO:0000313" key="2">
    <source>
        <dbReference type="Proteomes" id="UP000222183"/>
    </source>
</evidence>
<dbReference type="Proteomes" id="UP000222183">
    <property type="component" value="Segment"/>
</dbReference>
<evidence type="ECO:0000313" key="1">
    <source>
        <dbReference type="EMBL" id="ANO58014.1"/>
    </source>
</evidence>
<gene>
    <name evidence="1" type="ORF">LVP1_g085</name>
</gene>
<organism evidence="1 2">
    <name type="scientific">Lactobacillus phage P1</name>
    <dbReference type="NCBI Taxonomy" id="1846168"/>
    <lineage>
        <taxon>Viruses</taxon>
        <taxon>Duplodnaviria</taxon>
        <taxon>Heunggongvirae</taxon>
        <taxon>Uroviricota</taxon>
        <taxon>Caudoviricetes</taxon>
        <taxon>Tybeckvirinae</taxon>
        <taxon>Maenadvirus</taxon>
        <taxon>Maenadvirus P1</taxon>
    </lineage>
</organism>
<keyword evidence="2" id="KW-1185">Reference proteome</keyword>
<dbReference type="EMBL" id="KX223815">
    <property type="protein sequence ID" value="ANO58014.1"/>
    <property type="molecule type" value="Genomic_DNA"/>
</dbReference>
<reference evidence="1 2" key="1">
    <citation type="journal article" date="2016" name="J. Dairy Sci.">
        <title>Characterization and adsorption of Lactobacillus virulent phage P1.</title>
        <authorList>
            <person name="Chen X."/>
            <person name="Xi Y."/>
            <person name="Zhang H."/>
            <person name="Wang Z."/>
            <person name="Fan M."/>
            <person name="Liu Y."/>
            <person name="Wu W."/>
        </authorList>
    </citation>
    <scope>NUCLEOTIDE SEQUENCE [LARGE SCALE GENOMIC DNA]</scope>
</reference>
<protein>
    <submittedName>
        <fullName evidence="1">Uncharacterized protein</fullName>
    </submittedName>
</protein>
<sequence>MQKLIGYRTEREVLFPIQDIYLNKPCEVWIYNSNTKVNADLENWLQTRMTCRHCGFVFVERLIGEGHKQRIVEVDGQKLLKEEYKCICPYCHTVWTLNATRKLDYKTLALDANEDLNQGITEVDKEIKGED</sequence>
<name>A0A1S5RCW3_9CAUD</name>
<accession>A0A1S5RCW3</accession>